<organism evidence="2 3">
    <name type="scientific">Mycena alexandri</name>
    <dbReference type="NCBI Taxonomy" id="1745969"/>
    <lineage>
        <taxon>Eukaryota</taxon>
        <taxon>Fungi</taxon>
        <taxon>Dikarya</taxon>
        <taxon>Basidiomycota</taxon>
        <taxon>Agaricomycotina</taxon>
        <taxon>Agaricomycetes</taxon>
        <taxon>Agaricomycetidae</taxon>
        <taxon>Agaricales</taxon>
        <taxon>Marasmiineae</taxon>
        <taxon>Mycenaceae</taxon>
        <taxon>Mycena</taxon>
    </lineage>
</organism>
<accession>A0AAD6X1T6</accession>
<comment type="caution">
    <text evidence="2">The sequence shown here is derived from an EMBL/GenBank/DDBJ whole genome shotgun (WGS) entry which is preliminary data.</text>
</comment>
<gene>
    <name evidence="2" type="ORF">C8F04DRAFT_1185633</name>
</gene>
<sequence>MNAKEDIPGGSLAQRSVLSRVVDLPSRIFKFGIIAAFKFFDSPSFEHGKRGMFGKEIRSDLLEEKRTRMGAPGSGREGKHEMNHHDDLYFFADTKKDLARVSEPRVKLQYRLSHLCQILLERVAVTGQQTLRLVHICSETRGRPLVLSSCYEVASTYQPQKPWVLQALFDSQLTFHRFIQKLSRLFLDLNTNQVVPIPLNKLNSSSKGDPHLDRIAKYVEDTSGHRYRPPVLRKEGITDGKSLNKVVCLLQCKTPEDILVDTRGPLPLPAEAASNISDGSDGSTAFQIEP</sequence>
<feature type="compositionally biased region" description="Polar residues" evidence="1">
    <location>
        <begin position="274"/>
        <end position="290"/>
    </location>
</feature>
<keyword evidence="3" id="KW-1185">Reference proteome</keyword>
<protein>
    <submittedName>
        <fullName evidence="2">Uncharacterized protein</fullName>
    </submittedName>
</protein>
<evidence type="ECO:0000313" key="2">
    <source>
        <dbReference type="EMBL" id="KAJ7031701.1"/>
    </source>
</evidence>
<evidence type="ECO:0000313" key="3">
    <source>
        <dbReference type="Proteomes" id="UP001218188"/>
    </source>
</evidence>
<feature type="region of interest" description="Disordered" evidence="1">
    <location>
        <begin position="270"/>
        <end position="290"/>
    </location>
</feature>
<reference evidence="2" key="1">
    <citation type="submission" date="2023-03" db="EMBL/GenBank/DDBJ databases">
        <title>Massive genome expansion in bonnet fungi (Mycena s.s.) driven by repeated elements and novel gene families across ecological guilds.</title>
        <authorList>
            <consortium name="Lawrence Berkeley National Laboratory"/>
            <person name="Harder C.B."/>
            <person name="Miyauchi S."/>
            <person name="Viragh M."/>
            <person name="Kuo A."/>
            <person name="Thoen E."/>
            <person name="Andreopoulos B."/>
            <person name="Lu D."/>
            <person name="Skrede I."/>
            <person name="Drula E."/>
            <person name="Henrissat B."/>
            <person name="Morin E."/>
            <person name="Kohler A."/>
            <person name="Barry K."/>
            <person name="LaButti K."/>
            <person name="Morin E."/>
            <person name="Salamov A."/>
            <person name="Lipzen A."/>
            <person name="Mereny Z."/>
            <person name="Hegedus B."/>
            <person name="Baldrian P."/>
            <person name="Stursova M."/>
            <person name="Weitz H."/>
            <person name="Taylor A."/>
            <person name="Grigoriev I.V."/>
            <person name="Nagy L.G."/>
            <person name="Martin F."/>
            <person name="Kauserud H."/>
        </authorList>
    </citation>
    <scope>NUCLEOTIDE SEQUENCE</scope>
    <source>
        <strain evidence="2">CBHHK200</strain>
    </source>
</reference>
<dbReference type="Proteomes" id="UP001218188">
    <property type="component" value="Unassembled WGS sequence"/>
</dbReference>
<dbReference type="EMBL" id="JARJCM010000079">
    <property type="protein sequence ID" value="KAJ7031701.1"/>
    <property type="molecule type" value="Genomic_DNA"/>
</dbReference>
<evidence type="ECO:0000256" key="1">
    <source>
        <dbReference type="SAM" id="MobiDB-lite"/>
    </source>
</evidence>
<proteinExistence type="predicted"/>
<name>A0AAD6X1T6_9AGAR</name>
<dbReference type="AlphaFoldDB" id="A0AAD6X1T6"/>